<proteinExistence type="predicted"/>
<dbReference type="SUPFAM" id="SSF57716">
    <property type="entry name" value="Glucocorticoid receptor-like (DNA-binding domain)"/>
    <property type="match status" value="1"/>
</dbReference>
<dbReference type="AlphaFoldDB" id="A0A1X6YIA9"/>
<keyword evidence="2" id="KW-0863">Zinc-finger</keyword>
<dbReference type="PROSITE" id="PS51128">
    <property type="entry name" value="ZF_DKSA_2"/>
    <property type="match status" value="1"/>
</dbReference>
<evidence type="ECO:0000256" key="2">
    <source>
        <dbReference type="ARBA" id="ARBA00022771"/>
    </source>
</evidence>
<sequence>MNDTSEEHYRALIEARLGDLEREDRLGQSGQATVTLDQQAVGRLSRQDALQNQAMAKATHARRQTERKRLTAALARIDAGEFGFCDSCGEAIAPGRLALDPAATRCVECARG</sequence>
<evidence type="ECO:0000256" key="3">
    <source>
        <dbReference type="ARBA" id="ARBA00022833"/>
    </source>
</evidence>
<dbReference type="InterPro" id="IPR020458">
    <property type="entry name" value="Znf_DskA_TraR_CS"/>
</dbReference>
<dbReference type="InterPro" id="IPR000962">
    <property type="entry name" value="Znf_DskA_TraR"/>
</dbReference>
<name>A0A1X6YIA9_9RHOB</name>
<feature type="domain" description="Zinc finger DksA/TraR C4-type" evidence="5">
    <location>
        <begin position="80"/>
        <end position="111"/>
    </location>
</feature>
<keyword evidence="7" id="KW-1185">Reference proteome</keyword>
<dbReference type="EMBL" id="FWFU01000001">
    <property type="protein sequence ID" value="SLN21798.1"/>
    <property type="molecule type" value="Genomic_DNA"/>
</dbReference>
<keyword evidence="1" id="KW-0479">Metal-binding</keyword>
<dbReference type="RefSeq" id="WP_085816410.1">
    <property type="nucleotide sequence ID" value="NZ_FWFU01000001.1"/>
</dbReference>
<evidence type="ECO:0000256" key="4">
    <source>
        <dbReference type="PROSITE-ProRule" id="PRU00510"/>
    </source>
</evidence>
<evidence type="ECO:0000256" key="1">
    <source>
        <dbReference type="ARBA" id="ARBA00022723"/>
    </source>
</evidence>
<feature type="zinc finger region" description="dksA C4-type" evidence="4">
    <location>
        <begin position="85"/>
        <end position="109"/>
    </location>
</feature>
<organism evidence="6 7">
    <name type="scientific">Roseovarius halotolerans</name>
    <dbReference type="NCBI Taxonomy" id="505353"/>
    <lineage>
        <taxon>Bacteria</taxon>
        <taxon>Pseudomonadati</taxon>
        <taxon>Pseudomonadota</taxon>
        <taxon>Alphaproteobacteria</taxon>
        <taxon>Rhodobacterales</taxon>
        <taxon>Roseobacteraceae</taxon>
        <taxon>Roseovarius</taxon>
    </lineage>
</organism>
<evidence type="ECO:0000313" key="6">
    <source>
        <dbReference type="EMBL" id="SLN21798.1"/>
    </source>
</evidence>
<dbReference type="Gene3D" id="1.20.120.910">
    <property type="entry name" value="DksA, coiled-coil domain"/>
    <property type="match status" value="1"/>
</dbReference>
<dbReference type="OrthoDB" id="1121111at2"/>
<dbReference type="PROSITE" id="PS01102">
    <property type="entry name" value="ZF_DKSA_1"/>
    <property type="match status" value="1"/>
</dbReference>
<dbReference type="Proteomes" id="UP000193207">
    <property type="component" value="Unassembled WGS sequence"/>
</dbReference>
<dbReference type="PANTHER" id="PTHR33823">
    <property type="entry name" value="RNA POLYMERASE-BINDING TRANSCRIPTION FACTOR DKSA-RELATED"/>
    <property type="match status" value="1"/>
</dbReference>
<gene>
    <name evidence="6" type="ORF">ROH8110_00799</name>
</gene>
<keyword evidence="3" id="KW-0862">Zinc</keyword>
<dbReference type="GO" id="GO:0008270">
    <property type="term" value="F:zinc ion binding"/>
    <property type="evidence" value="ECO:0007669"/>
    <property type="project" value="UniProtKB-KW"/>
</dbReference>
<evidence type="ECO:0000259" key="5">
    <source>
        <dbReference type="Pfam" id="PF01258"/>
    </source>
</evidence>
<accession>A0A1X6YIA9</accession>
<protein>
    <submittedName>
        <fullName evidence="6">RNA polymerase-binding transcription factor</fullName>
    </submittedName>
</protein>
<dbReference type="Pfam" id="PF01258">
    <property type="entry name" value="zf-dskA_traR"/>
    <property type="match status" value="1"/>
</dbReference>
<reference evidence="6 7" key="1">
    <citation type="submission" date="2017-03" db="EMBL/GenBank/DDBJ databases">
        <authorList>
            <person name="Afonso C.L."/>
            <person name="Miller P.J."/>
            <person name="Scott M.A."/>
            <person name="Spackman E."/>
            <person name="Goraichik I."/>
            <person name="Dimitrov K.M."/>
            <person name="Suarez D.L."/>
            <person name="Swayne D.E."/>
        </authorList>
    </citation>
    <scope>NUCLEOTIDE SEQUENCE [LARGE SCALE GENOMIC DNA]</scope>
    <source>
        <strain evidence="6 7">CECT 8110</strain>
    </source>
</reference>
<evidence type="ECO:0000313" key="7">
    <source>
        <dbReference type="Proteomes" id="UP000193207"/>
    </source>
</evidence>
<dbReference type="PANTHER" id="PTHR33823:SF4">
    <property type="entry name" value="GENERAL STRESS PROTEIN 16O"/>
    <property type="match status" value="1"/>
</dbReference>